<protein>
    <submittedName>
        <fullName evidence="2">Uncharacterized protein</fullName>
    </submittedName>
</protein>
<dbReference type="AlphaFoldDB" id="A0A1B4LNA4"/>
<accession>A0A1B4LNA4</accession>
<feature type="region of interest" description="Disordered" evidence="1">
    <location>
        <begin position="35"/>
        <end position="77"/>
    </location>
</feature>
<evidence type="ECO:0000256" key="1">
    <source>
        <dbReference type="SAM" id="MobiDB-lite"/>
    </source>
</evidence>
<proteinExistence type="predicted"/>
<dbReference type="EMBL" id="CP013422">
    <property type="protein sequence ID" value="AOJ78648.1"/>
    <property type="molecule type" value="Genomic_DNA"/>
</dbReference>
<dbReference type="RefSeq" id="WP_060042505.1">
    <property type="nucleotide sequence ID" value="NZ_CP013422.1"/>
</dbReference>
<evidence type="ECO:0000313" key="2">
    <source>
        <dbReference type="EMBL" id="AOJ78648.1"/>
    </source>
</evidence>
<gene>
    <name evidence="2" type="ORF">WJ35_27235</name>
</gene>
<dbReference type="Proteomes" id="UP000243680">
    <property type="component" value="Chromosome 2"/>
</dbReference>
<reference evidence="2 3" key="1">
    <citation type="submission" date="2015-12" db="EMBL/GenBank/DDBJ databases">
        <title>Diversity of Burkholderia near neighbor genomes.</title>
        <authorList>
            <person name="Sahl J."/>
            <person name="Wagner D."/>
            <person name="Keim P."/>
        </authorList>
    </citation>
    <scope>NUCLEOTIDE SEQUENCE [LARGE SCALE GENOMIC DNA]</scope>
    <source>
        <strain evidence="2 3">MSMB0783</strain>
    </source>
</reference>
<name>A0A1B4LNA4_9BURK</name>
<feature type="compositionally biased region" description="Basic and acidic residues" evidence="1">
    <location>
        <begin position="41"/>
        <end position="77"/>
    </location>
</feature>
<organism evidence="2 3">
    <name type="scientific">Burkholderia ubonensis</name>
    <dbReference type="NCBI Taxonomy" id="101571"/>
    <lineage>
        <taxon>Bacteria</taxon>
        <taxon>Pseudomonadati</taxon>
        <taxon>Pseudomonadota</taxon>
        <taxon>Betaproteobacteria</taxon>
        <taxon>Burkholderiales</taxon>
        <taxon>Burkholderiaceae</taxon>
        <taxon>Burkholderia</taxon>
        <taxon>Burkholderia cepacia complex</taxon>
    </lineage>
</organism>
<sequence length="185" mass="20323">MHHPLRFSSAATIACALSLGAADASSRDSLIDGSGNTNLFHSERRAAARNDVRPVRAKRREKEAVPLKRSPFDTRDTRALRVSGDKLEPQPSTGGGLGRVLSEIEQREQRRNEHLWADEQRPVDVPHYSIGAPNPFLYVPDASNRFNSAVLPPPPRALFYDNGARSRCVVTRGAGTSRSVCNIGR</sequence>
<evidence type="ECO:0000313" key="3">
    <source>
        <dbReference type="Proteomes" id="UP000243680"/>
    </source>
</evidence>